<dbReference type="InterPro" id="IPR058240">
    <property type="entry name" value="rSAM_sf"/>
</dbReference>
<dbReference type="SFLD" id="SFLDS00029">
    <property type="entry name" value="Radical_SAM"/>
    <property type="match status" value="1"/>
</dbReference>
<accession>A0A3D9XCS1</accession>
<dbReference type="PANTHER" id="PTHR13932:SF9">
    <property type="entry name" value="COPROPORPHYRINOGEN III OXIDASE"/>
    <property type="match status" value="1"/>
</dbReference>
<evidence type="ECO:0000256" key="5">
    <source>
        <dbReference type="ARBA" id="ARBA00023014"/>
    </source>
</evidence>
<protein>
    <submittedName>
        <fullName evidence="8">Oxygen-independent coproporphyrinogen-3 oxidase</fullName>
    </submittedName>
</protein>
<evidence type="ECO:0000313" key="9">
    <source>
        <dbReference type="Proteomes" id="UP000256941"/>
    </source>
</evidence>
<evidence type="ECO:0000313" key="8">
    <source>
        <dbReference type="EMBL" id="REF68330.1"/>
    </source>
</evidence>
<dbReference type="GO" id="GO:0005737">
    <property type="term" value="C:cytoplasm"/>
    <property type="evidence" value="ECO:0007669"/>
    <property type="project" value="TreeGrafter"/>
</dbReference>
<dbReference type="PANTHER" id="PTHR13932">
    <property type="entry name" value="COPROPORPHYRINIGEN III OXIDASE"/>
    <property type="match status" value="1"/>
</dbReference>
<evidence type="ECO:0000256" key="1">
    <source>
        <dbReference type="ARBA" id="ARBA00001966"/>
    </source>
</evidence>
<dbReference type="SUPFAM" id="SSF102114">
    <property type="entry name" value="Radical SAM enzymes"/>
    <property type="match status" value="1"/>
</dbReference>
<dbReference type="PROSITE" id="PS51918">
    <property type="entry name" value="RADICAL_SAM"/>
    <property type="match status" value="1"/>
</dbReference>
<dbReference type="AlphaFoldDB" id="A0A3D9XCS1"/>
<keyword evidence="4" id="KW-0408">Iron</keyword>
<evidence type="ECO:0000256" key="2">
    <source>
        <dbReference type="ARBA" id="ARBA00022691"/>
    </source>
</evidence>
<evidence type="ECO:0000256" key="4">
    <source>
        <dbReference type="ARBA" id="ARBA00023004"/>
    </source>
</evidence>
<name>A0A3D9XCS1_PARVE</name>
<evidence type="ECO:0000256" key="3">
    <source>
        <dbReference type="ARBA" id="ARBA00022723"/>
    </source>
</evidence>
<dbReference type="Gene3D" id="3.20.20.70">
    <property type="entry name" value="Aldolase class I"/>
    <property type="match status" value="1"/>
</dbReference>
<dbReference type="InterPro" id="IPR007197">
    <property type="entry name" value="rSAM"/>
</dbReference>
<keyword evidence="3" id="KW-0479">Metal-binding</keyword>
<comment type="caution">
    <text evidence="8">The sequence shown here is derived from an EMBL/GenBank/DDBJ whole genome shotgun (WGS) entry which is preliminary data.</text>
</comment>
<dbReference type="RefSeq" id="WP_208861624.1">
    <property type="nucleotide sequence ID" value="NZ_CP038197.1"/>
</dbReference>
<dbReference type="SFLD" id="SFLDF00311">
    <property type="entry name" value="heme_degradation_proteins_(Hut"/>
    <property type="match status" value="1"/>
</dbReference>
<reference evidence="8 9" key="1">
    <citation type="submission" date="2018-08" db="EMBL/GenBank/DDBJ databases">
        <title>Genomic Encyclopedia of Archaeal and Bacterial Type Strains, Phase II (KMG-II): from individual species to whole genera.</title>
        <authorList>
            <person name="Goeker M."/>
        </authorList>
    </citation>
    <scope>NUCLEOTIDE SEQUENCE [LARGE SCALE GENOMIC DNA]</scope>
    <source>
        <strain evidence="8 9">DSM 17099</strain>
    </source>
</reference>
<keyword evidence="2" id="KW-0949">S-adenosyl-L-methionine</keyword>
<organism evidence="8 9">
    <name type="scientific">Paracoccus versutus</name>
    <name type="common">Thiobacillus versutus</name>
    <dbReference type="NCBI Taxonomy" id="34007"/>
    <lineage>
        <taxon>Bacteria</taxon>
        <taxon>Pseudomonadati</taxon>
        <taxon>Pseudomonadota</taxon>
        <taxon>Alphaproteobacteria</taxon>
        <taxon>Rhodobacterales</taxon>
        <taxon>Paracoccaceae</taxon>
        <taxon>Paracoccus</taxon>
    </lineage>
</organism>
<dbReference type="GO" id="GO:0003824">
    <property type="term" value="F:catalytic activity"/>
    <property type="evidence" value="ECO:0007669"/>
    <property type="project" value="InterPro"/>
</dbReference>
<feature type="region of interest" description="Disordered" evidence="6">
    <location>
        <begin position="1"/>
        <end position="28"/>
    </location>
</feature>
<comment type="cofactor">
    <cofactor evidence="1">
        <name>[4Fe-4S] cluster</name>
        <dbReference type="ChEBI" id="CHEBI:49883"/>
    </cofactor>
</comment>
<dbReference type="EMBL" id="QTUJ01000003">
    <property type="protein sequence ID" value="REF68330.1"/>
    <property type="molecule type" value="Genomic_DNA"/>
</dbReference>
<dbReference type="InterPro" id="IPR026332">
    <property type="entry name" value="HutW"/>
</dbReference>
<dbReference type="InterPro" id="IPR013785">
    <property type="entry name" value="Aldolase_TIM"/>
</dbReference>
<feature type="domain" description="Radical SAM core" evidence="7">
    <location>
        <begin position="79"/>
        <end position="313"/>
    </location>
</feature>
<dbReference type="Pfam" id="PF04055">
    <property type="entry name" value="Radical_SAM"/>
    <property type="match status" value="1"/>
</dbReference>
<dbReference type="InterPro" id="IPR034505">
    <property type="entry name" value="Coproporphyrinogen-III_oxidase"/>
</dbReference>
<dbReference type="GO" id="GO:0051539">
    <property type="term" value="F:4 iron, 4 sulfur cluster binding"/>
    <property type="evidence" value="ECO:0007669"/>
    <property type="project" value="TreeGrafter"/>
</dbReference>
<dbReference type="NCBIfam" id="TIGR04107">
    <property type="entry name" value="rSAM_HutW"/>
    <property type="match status" value="1"/>
</dbReference>
<dbReference type="SFLD" id="SFLDG01065">
    <property type="entry name" value="anaerobic_coproporphyrinogen-I"/>
    <property type="match status" value="1"/>
</dbReference>
<dbReference type="Proteomes" id="UP000256941">
    <property type="component" value="Unassembled WGS sequence"/>
</dbReference>
<dbReference type="SMART" id="SM00729">
    <property type="entry name" value="Elp3"/>
    <property type="match status" value="1"/>
</dbReference>
<dbReference type="GO" id="GO:0006779">
    <property type="term" value="P:porphyrin-containing compound biosynthetic process"/>
    <property type="evidence" value="ECO:0007669"/>
    <property type="project" value="TreeGrafter"/>
</dbReference>
<dbReference type="InterPro" id="IPR006638">
    <property type="entry name" value="Elp3/MiaA/NifB-like_rSAM"/>
</dbReference>
<keyword evidence="5" id="KW-0411">Iron-sulfur</keyword>
<dbReference type="CDD" id="cd01335">
    <property type="entry name" value="Radical_SAM"/>
    <property type="match status" value="1"/>
</dbReference>
<gene>
    <name evidence="8" type="ORF">BDD41_3369</name>
</gene>
<dbReference type="GO" id="GO:0046872">
    <property type="term" value="F:metal ion binding"/>
    <property type="evidence" value="ECO:0007669"/>
    <property type="project" value="UniProtKB-KW"/>
</dbReference>
<evidence type="ECO:0000256" key="6">
    <source>
        <dbReference type="SAM" id="MobiDB-lite"/>
    </source>
</evidence>
<evidence type="ECO:0000259" key="7">
    <source>
        <dbReference type="PROSITE" id="PS51918"/>
    </source>
</evidence>
<proteinExistence type="predicted"/>
<sequence length="485" mass="51792">MARPALVAAPTHRREKPPAAPGSAPPTAERATLEDLFAAESPQPLADAFPGKRAVHPFIGMDPVPEGTVPRHWDEIYRSPRRNRGVAYIHVPFCENHCLFCGFYQNPWSASVGPPYVDAVIAQLESFARSPAHDGPPLQAVYLGGGTPTALASPDLARLVMAIRRCLPLVPDCEITLEGRVQSFDCDKALAAFDAGVNRISVGVQSFSERIRRPLGRRAGTAGVISLLESLVGLDRGAVVVDLIYGLPQQSPEDVAGDVRLCAQLGLDGLDLYSLSLIAGTPLLSAIEKGKLHPAAGSSLGTYFAAGEEAAMAEGWSAISTTHWQGSLRERNVYNLAVKTGADCLPFGAGAGGFLGGFNYRITADLRDFAARAGSGTCLTAAMMRATPTAPIHNALKSGMERGRLDTVAVDAALARVCGSEAASFSTHAAPLLAQWSRAGLLEPYHRFHRLTRAGRFWQVAMTGRLITWLRQHPDLGDRHGRPDS</sequence>